<keyword evidence="2" id="KW-0732">Signal</keyword>
<accession>A0A239J7D1</accession>
<feature type="compositionally biased region" description="Pro residues" evidence="1">
    <location>
        <begin position="67"/>
        <end position="87"/>
    </location>
</feature>
<dbReference type="OrthoDB" id="4404863at2"/>
<feature type="chain" id="PRO_5012534440" description="Esterase PHB depolymerase" evidence="2">
    <location>
        <begin position="27"/>
        <end position="423"/>
    </location>
</feature>
<dbReference type="EMBL" id="FZOO01000013">
    <property type="protein sequence ID" value="SNT01153.1"/>
    <property type="molecule type" value="Genomic_DNA"/>
</dbReference>
<dbReference type="InterPro" id="IPR029058">
    <property type="entry name" value="AB_hydrolase_fold"/>
</dbReference>
<evidence type="ECO:0000256" key="2">
    <source>
        <dbReference type="SAM" id="SignalP"/>
    </source>
</evidence>
<feature type="region of interest" description="Disordered" evidence="1">
    <location>
        <begin position="36"/>
        <end position="171"/>
    </location>
</feature>
<sequence>MRSPRSTAGRRAAVLTAAALVTLATAACGPADVRLGAAGAAGGTETDTHAPTGQSQSLGDAAAVPSTPVPDPAPVPPPAPPQVPAPTQPQAQAPAQAPAEAPAQGPVVGSAGSAAQDAGRPVEPTVPAELAPTASGDPATDRGRRGRDASRQRTGAPAAGAPAAGPAASASGPVAAAAPAAPAAGGASGGSGGAYTDQGGQSFTAANGHSGRYLRYAAGVDPARPVGLVVYVDGTGEYGIDNPGSSYALGGPSGLVATSRARNMITLAVESPDQSCECWHTGDTSGYADFLAELIEAQLAGYPVSEVWLSGFSSGAQEITRFLVPRHPELMRLGGGWVVFGGGGPPADGGSAVTAARMAGVRGHWFTGTADTAVPLTASWGAQAGERWYAARGVATSRDFPQGVGHALDGRLGRTVGQLIDAS</sequence>
<evidence type="ECO:0000313" key="3">
    <source>
        <dbReference type="EMBL" id="SNT01153.1"/>
    </source>
</evidence>
<dbReference type="SUPFAM" id="SSF53474">
    <property type="entry name" value="alpha/beta-Hydrolases"/>
    <property type="match status" value="1"/>
</dbReference>
<proteinExistence type="predicted"/>
<feature type="compositionally biased region" description="Polar residues" evidence="1">
    <location>
        <begin position="49"/>
        <end position="58"/>
    </location>
</feature>
<feature type="compositionally biased region" description="Low complexity" evidence="1">
    <location>
        <begin position="88"/>
        <end position="108"/>
    </location>
</feature>
<keyword evidence="4" id="KW-1185">Reference proteome</keyword>
<gene>
    <name evidence="3" type="ORF">SAMN06893096_1136</name>
</gene>
<dbReference type="Proteomes" id="UP000198373">
    <property type="component" value="Unassembled WGS sequence"/>
</dbReference>
<feature type="compositionally biased region" description="Basic and acidic residues" evidence="1">
    <location>
        <begin position="139"/>
        <end position="151"/>
    </location>
</feature>
<evidence type="ECO:0008006" key="5">
    <source>
        <dbReference type="Google" id="ProtNLM"/>
    </source>
</evidence>
<name>A0A239J7D1_9ACTN</name>
<dbReference type="RefSeq" id="WP_089307333.1">
    <property type="nucleotide sequence ID" value="NZ_FZOO01000013.1"/>
</dbReference>
<reference evidence="4" key="1">
    <citation type="submission" date="2017-06" db="EMBL/GenBank/DDBJ databases">
        <authorList>
            <person name="Varghese N."/>
            <person name="Submissions S."/>
        </authorList>
    </citation>
    <scope>NUCLEOTIDE SEQUENCE [LARGE SCALE GENOMIC DNA]</scope>
    <source>
        <strain evidence="4">DSM 46839</strain>
    </source>
</reference>
<feature type="compositionally biased region" description="Low complexity" evidence="1">
    <location>
        <begin position="152"/>
        <end position="171"/>
    </location>
</feature>
<evidence type="ECO:0000256" key="1">
    <source>
        <dbReference type="SAM" id="MobiDB-lite"/>
    </source>
</evidence>
<protein>
    <recommendedName>
        <fullName evidence="5">Esterase PHB depolymerase</fullName>
    </recommendedName>
</protein>
<feature type="signal peptide" evidence="2">
    <location>
        <begin position="1"/>
        <end position="26"/>
    </location>
</feature>
<organism evidence="3 4">
    <name type="scientific">Geodermatophilus pulveris</name>
    <dbReference type="NCBI Taxonomy" id="1564159"/>
    <lineage>
        <taxon>Bacteria</taxon>
        <taxon>Bacillati</taxon>
        <taxon>Actinomycetota</taxon>
        <taxon>Actinomycetes</taxon>
        <taxon>Geodermatophilales</taxon>
        <taxon>Geodermatophilaceae</taxon>
        <taxon>Geodermatophilus</taxon>
    </lineage>
</organism>
<dbReference type="PROSITE" id="PS51257">
    <property type="entry name" value="PROKAR_LIPOPROTEIN"/>
    <property type="match status" value="1"/>
</dbReference>
<dbReference type="AlphaFoldDB" id="A0A239J7D1"/>
<dbReference type="Gene3D" id="3.40.50.1820">
    <property type="entry name" value="alpha/beta hydrolase"/>
    <property type="match status" value="1"/>
</dbReference>
<evidence type="ECO:0000313" key="4">
    <source>
        <dbReference type="Proteomes" id="UP000198373"/>
    </source>
</evidence>